<comment type="caution">
    <text evidence="1">The sequence shown here is derived from an EMBL/GenBank/DDBJ whole genome shotgun (WGS) entry which is preliminary data.</text>
</comment>
<keyword evidence="2" id="KW-1185">Reference proteome</keyword>
<dbReference type="PANTHER" id="PTHR40056">
    <property type="entry name" value="HYPOTHETICAL CYTOSOLIC PROTEIN"/>
    <property type="match status" value="1"/>
</dbReference>
<dbReference type="PANTHER" id="PTHR40056:SF1">
    <property type="entry name" value="DUF1836 DOMAIN-CONTAINING PROTEIN"/>
    <property type="match status" value="1"/>
</dbReference>
<proteinExistence type="predicted"/>
<dbReference type="Proteomes" id="UP000051679">
    <property type="component" value="Unassembled WGS sequence"/>
</dbReference>
<dbReference type="EMBL" id="AYYO01000010">
    <property type="protein sequence ID" value="KRM55972.1"/>
    <property type="molecule type" value="Genomic_DNA"/>
</dbReference>
<sequence>MKATRTAGGSIMDEEERFDQYLTRLATISWPRWSDLPQFDLYMDQVVQFANEIIIPAGLDELTPTMVNNYVKKGIIKAPTKKKYSRSQLANIIVVAILKSVFNLDTIASGIKYQLLNRESHQAYDAFILAFASAIQKACSDFRGEVVISGISRGDTTKVQSAMVNLSINAVIQKLLVETMTKLTVPAKPEKK</sequence>
<dbReference type="STRING" id="1291052.FC18_GL000754"/>
<dbReference type="AlphaFoldDB" id="A0A0R1ZRY6"/>
<reference evidence="1 2" key="1">
    <citation type="journal article" date="2015" name="Genome Announc.">
        <title>Expanding the biotechnology potential of lactobacilli through comparative genomics of 213 strains and associated genera.</title>
        <authorList>
            <person name="Sun Z."/>
            <person name="Harris H.M."/>
            <person name="McCann A."/>
            <person name="Guo C."/>
            <person name="Argimon S."/>
            <person name="Zhang W."/>
            <person name="Yang X."/>
            <person name="Jeffery I.B."/>
            <person name="Cooney J.C."/>
            <person name="Kagawa T.F."/>
            <person name="Liu W."/>
            <person name="Song Y."/>
            <person name="Salvetti E."/>
            <person name="Wrobel A."/>
            <person name="Rasinkangas P."/>
            <person name="Parkhill J."/>
            <person name="Rea M.C."/>
            <person name="O'Sullivan O."/>
            <person name="Ritari J."/>
            <person name="Douillard F.P."/>
            <person name="Paul Ross R."/>
            <person name="Yang R."/>
            <person name="Briner A.E."/>
            <person name="Felis G.E."/>
            <person name="de Vos W.M."/>
            <person name="Barrangou R."/>
            <person name="Klaenhammer T.R."/>
            <person name="Caufield P.W."/>
            <person name="Cui Y."/>
            <person name="Zhang H."/>
            <person name="O'Toole P.W."/>
        </authorList>
    </citation>
    <scope>NUCLEOTIDE SEQUENCE [LARGE SCALE GENOMIC DNA]</scope>
    <source>
        <strain evidence="1 2">DSM 20505</strain>
    </source>
</reference>
<dbReference type="Pfam" id="PF08876">
    <property type="entry name" value="DUF1836"/>
    <property type="match status" value="1"/>
</dbReference>
<name>A0A0R1ZRY6_9LACO</name>
<evidence type="ECO:0000313" key="2">
    <source>
        <dbReference type="Proteomes" id="UP000051679"/>
    </source>
</evidence>
<protein>
    <submittedName>
        <fullName evidence="1">BS ykrK family protein</fullName>
    </submittedName>
</protein>
<dbReference type="InterPro" id="IPR014975">
    <property type="entry name" value="DUF1836"/>
</dbReference>
<accession>A0A0R1ZRY6</accession>
<dbReference type="PATRIC" id="fig|1291052.5.peg.770"/>
<organism evidence="1 2">
    <name type="scientific">Lacticaseibacillus sharpeae JCM 1186 = DSM 20505</name>
    <dbReference type="NCBI Taxonomy" id="1291052"/>
    <lineage>
        <taxon>Bacteria</taxon>
        <taxon>Bacillati</taxon>
        <taxon>Bacillota</taxon>
        <taxon>Bacilli</taxon>
        <taxon>Lactobacillales</taxon>
        <taxon>Lactobacillaceae</taxon>
        <taxon>Lacticaseibacillus</taxon>
    </lineage>
</organism>
<gene>
    <name evidence="1" type="ORF">FC18_GL000754</name>
</gene>
<evidence type="ECO:0000313" key="1">
    <source>
        <dbReference type="EMBL" id="KRM55972.1"/>
    </source>
</evidence>